<dbReference type="InterPro" id="IPR025857">
    <property type="entry name" value="MacB_PCD"/>
</dbReference>
<dbReference type="InterPro" id="IPR003593">
    <property type="entry name" value="AAA+_ATPase"/>
</dbReference>
<evidence type="ECO:0000256" key="6">
    <source>
        <dbReference type="ARBA" id="ARBA00022741"/>
    </source>
</evidence>
<dbReference type="Proteomes" id="UP000008561">
    <property type="component" value="Chromosome"/>
</dbReference>
<dbReference type="PANTHER" id="PTHR30572:SF4">
    <property type="entry name" value="ABC TRANSPORTER PERMEASE YTRF"/>
    <property type="match status" value="1"/>
</dbReference>
<comment type="subcellular location">
    <subcellularLocation>
        <location evidence="1">Cell inner membrane</location>
        <topology evidence="1">Multi-pass membrane protein</topology>
    </subcellularLocation>
</comment>
<evidence type="ECO:0000256" key="9">
    <source>
        <dbReference type="ARBA" id="ARBA00023136"/>
    </source>
</evidence>
<dbReference type="GO" id="GO:0098796">
    <property type="term" value="C:membrane protein complex"/>
    <property type="evidence" value="ECO:0007669"/>
    <property type="project" value="UniProtKB-ARBA"/>
</dbReference>
<dbReference type="Pfam" id="PF02687">
    <property type="entry name" value="FtsX"/>
    <property type="match status" value="1"/>
</dbReference>
<accession>A9A031</accession>
<dbReference type="GO" id="GO:0005524">
    <property type="term" value="F:ATP binding"/>
    <property type="evidence" value="ECO:0007669"/>
    <property type="project" value="UniProtKB-KW"/>
</dbReference>
<evidence type="ECO:0000256" key="2">
    <source>
        <dbReference type="ARBA" id="ARBA00022448"/>
    </source>
</evidence>
<gene>
    <name evidence="15" type="ordered locus">Dole_1627</name>
</gene>
<dbReference type="AlphaFoldDB" id="A9A031"/>
<dbReference type="GO" id="GO:0022857">
    <property type="term" value="F:transmembrane transporter activity"/>
    <property type="evidence" value="ECO:0007669"/>
    <property type="project" value="UniProtKB-ARBA"/>
</dbReference>
<dbReference type="GO" id="GO:0046677">
    <property type="term" value="P:response to antibiotic"/>
    <property type="evidence" value="ECO:0007669"/>
    <property type="project" value="UniProtKB-KW"/>
</dbReference>
<comment type="similarity">
    <text evidence="12">Belongs to the ABC transporter superfamily. Macrolide exporter (TC 3.A.1.122) family.</text>
</comment>
<dbReference type="RefSeq" id="WP_012175047.1">
    <property type="nucleotide sequence ID" value="NC_009943.1"/>
</dbReference>
<keyword evidence="10" id="KW-0046">Antibiotic resistance</keyword>
<keyword evidence="4" id="KW-0997">Cell inner membrane</keyword>
<comment type="similarity">
    <text evidence="11">Belongs to the ABC-4 integral membrane protein family.</text>
</comment>
<name>A9A031_DESOH</name>
<keyword evidence="8 13" id="KW-1133">Transmembrane helix</keyword>
<dbReference type="eggNOG" id="COG0577">
    <property type="taxonomic scope" value="Bacteria"/>
</dbReference>
<dbReference type="eggNOG" id="COG1136">
    <property type="taxonomic scope" value="Bacteria"/>
</dbReference>
<evidence type="ECO:0000313" key="16">
    <source>
        <dbReference type="Proteomes" id="UP000008561"/>
    </source>
</evidence>
<dbReference type="Gene3D" id="3.40.50.300">
    <property type="entry name" value="P-loop containing nucleotide triphosphate hydrolases"/>
    <property type="match status" value="1"/>
</dbReference>
<keyword evidence="16" id="KW-1185">Reference proteome</keyword>
<evidence type="ECO:0000259" key="14">
    <source>
        <dbReference type="PROSITE" id="PS50893"/>
    </source>
</evidence>
<dbReference type="FunFam" id="3.40.50.300:FF:000032">
    <property type="entry name" value="Export ABC transporter ATP-binding protein"/>
    <property type="match status" value="1"/>
</dbReference>
<feature type="transmembrane region" description="Helical" evidence="13">
    <location>
        <begin position="623"/>
        <end position="641"/>
    </location>
</feature>
<feature type="transmembrane region" description="Helical" evidence="13">
    <location>
        <begin position="277"/>
        <end position="297"/>
    </location>
</feature>
<feature type="domain" description="ABC transporter" evidence="14">
    <location>
        <begin position="14"/>
        <end position="250"/>
    </location>
</feature>
<evidence type="ECO:0000256" key="13">
    <source>
        <dbReference type="SAM" id="Phobius"/>
    </source>
</evidence>
<evidence type="ECO:0000256" key="10">
    <source>
        <dbReference type="ARBA" id="ARBA00023251"/>
    </source>
</evidence>
<evidence type="ECO:0000256" key="3">
    <source>
        <dbReference type="ARBA" id="ARBA00022475"/>
    </source>
</evidence>
<keyword evidence="7" id="KW-0067">ATP-binding</keyword>
<dbReference type="InterPro" id="IPR003439">
    <property type="entry name" value="ABC_transporter-like_ATP-bd"/>
</dbReference>
<dbReference type="PANTHER" id="PTHR30572">
    <property type="entry name" value="MEMBRANE COMPONENT OF TRANSPORTER-RELATED"/>
    <property type="match status" value="1"/>
</dbReference>
<feature type="transmembrane region" description="Helical" evidence="13">
    <location>
        <begin position="534"/>
        <end position="559"/>
    </location>
</feature>
<evidence type="ECO:0000256" key="8">
    <source>
        <dbReference type="ARBA" id="ARBA00022989"/>
    </source>
</evidence>
<keyword evidence="5 13" id="KW-0812">Transmembrane</keyword>
<evidence type="ECO:0000256" key="5">
    <source>
        <dbReference type="ARBA" id="ARBA00022692"/>
    </source>
</evidence>
<keyword evidence="3" id="KW-1003">Cell membrane</keyword>
<evidence type="ECO:0000256" key="1">
    <source>
        <dbReference type="ARBA" id="ARBA00004429"/>
    </source>
</evidence>
<evidence type="ECO:0000256" key="12">
    <source>
        <dbReference type="ARBA" id="ARBA00038388"/>
    </source>
</evidence>
<dbReference type="GO" id="GO:0005886">
    <property type="term" value="C:plasma membrane"/>
    <property type="evidence" value="ECO:0007669"/>
    <property type="project" value="UniProtKB-SubCell"/>
</dbReference>
<reference evidence="15 16" key="1">
    <citation type="submission" date="2007-10" db="EMBL/GenBank/DDBJ databases">
        <title>Complete sequence of Desulfococcus oleovorans Hxd3.</title>
        <authorList>
            <consortium name="US DOE Joint Genome Institute"/>
            <person name="Copeland A."/>
            <person name="Lucas S."/>
            <person name="Lapidus A."/>
            <person name="Barry K."/>
            <person name="Glavina del Rio T."/>
            <person name="Dalin E."/>
            <person name="Tice H."/>
            <person name="Pitluck S."/>
            <person name="Kiss H."/>
            <person name="Brettin T."/>
            <person name="Bruce D."/>
            <person name="Detter J.C."/>
            <person name="Han C."/>
            <person name="Schmutz J."/>
            <person name="Larimer F."/>
            <person name="Land M."/>
            <person name="Hauser L."/>
            <person name="Kyrpides N."/>
            <person name="Kim E."/>
            <person name="Wawrik B."/>
            <person name="Richardson P."/>
        </authorList>
    </citation>
    <scope>NUCLEOTIDE SEQUENCE [LARGE SCALE GENOMIC DNA]</scope>
    <source>
        <strain evidence="16">DSM 6200 / JCM 39069 / Hxd3</strain>
    </source>
</reference>
<dbReference type="CDD" id="cd03255">
    <property type="entry name" value="ABC_MJ0796_LolCDE_FtsE"/>
    <property type="match status" value="1"/>
</dbReference>
<evidence type="ECO:0000256" key="11">
    <source>
        <dbReference type="ARBA" id="ARBA00038076"/>
    </source>
</evidence>
<organism evidence="15 16">
    <name type="scientific">Desulfosudis oleivorans (strain DSM 6200 / JCM 39069 / Hxd3)</name>
    <name type="common">Desulfococcus oleovorans</name>
    <dbReference type="NCBI Taxonomy" id="96561"/>
    <lineage>
        <taxon>Bacteria</taxon>
        <taxon>Pseudomonadati</taxon>
        <taxon>Thermodesulfobacteriota</taxon>
        <taxon>Desulfobacteria</taxon>
        <taxon>Desulfobacterales</taxon>
        <taxon>Desulfosudaceae</taxon>
        <taxon>Desulfosudis</taxon>
    </lineage>
</organism>
<evidence type="ECO:0000256" key="7">
    <source>
        <dbReference type="ARBA" id="ARBA00022840"/>
    </source>
</evidence>
<dbReference type="STRING" id="96561.Dole_1627"/>
<protein>
    <submittedName>
        <fullName evidence="15">ABC transporter-related protein</fullName>
    </submittedName>
</protein>
<dbReference type="Pfam" id="PF00005">
    <property type="entry name" value="ABC_tran"/>
    <property type="match status" value="1"/>
</dbReference>
<sequence length="658" mass="71353">MNTPTAVEKSHEILRLENLCRVYRSGDIEVHALRDISLTIEAGEFIAIMGPSGSGKSTLLHTLGLLDRPDSGTYTLFGRDTTKMDDDTLATLRNHLAGFVFQQFHLLQRSSALDNVALPLVYAGRRQKKDRAEKRLAEVGLSHRSGHRPGELSGGEQQRVAIARALVNNPAVIFADEPTGNLDTKSEADIMAVLKDLNRRGKTIIMVTHEKEVAEHAGRIILMRDGKIVSDEKKAAPVPGDPPPAPDLPDRGAGRIAFTDHLRQAFASVFSHKMRSFLSILGILIGVAAVIAMLALGRGAKSSIEESLKSLGSNLLAIRPGTSIMRGVHTAGGDTAQFTDADVTAVAKLPSIRYSTGMVGGAGQIVFQNKNWSTRVEGVGYDYGVMRASLPVVGRWFTKDELRRRAKVLLVGTTVARELFGETSPIGKTVKFNRINFTVIGVLPPKGSNAWRDNDDVVLMPVTTAMYRVLGKTHLDFMYAEALNQELMATAEQEVGSLLRTRQRLSRGQDDTFTIRNLSDIQETLTATTRTMGILLGAIAAISLLVGGIGIMNIMLVSVTERTREIGLRMAIGARSRDILMQFLIESVVMTFWGGLLGTLMGVGTAMALSHFAGWTTLVGPDSILLATVFSVAVGIGFGLWPARKAAHLNPVEALRYE</sequence>
<dbReference type="EMBL" id="CP000859">
    <property type="protein sequence ID" value="ABW67431.1"/>
    <property type="molecule type" value="Genomic_DNA"/>
</dbReference>
<dbReference type="InterPro" id="IPR017911">
    <property type="entry name" value="MacB-like_ATP-bd"/>
</dbReference>
<proteinExistence type="inferred from homology"/>
<dbReference type="HOGENOM" id="CLU_000604_78_2_7"/>
<dbReference type="Pfam" id="PF12704">
    <property type="entry name" value="MacB_PCD"/>
    <property type="match status" value="1"/>
</dbReference>
<dbReference type="SUPFAM" id="SSF52540">
    <property type="entry name" value="P-loop containing nucleoside triphosphate hydrolases"/>
    <property type="match status" value="1"/>
</dbReference>
<dbReference type="SMART" id="SM00382">
    <property type="entry name" value="AAA"/>
    <property type="match status" value="1"/>
</dbReference>
<evidence type="ECO:0000256" key="4">
    <source>
        <dbReference type="ARBA" id="ARBA00022519"/>
    </source>
</evidence>
<evidence type="ECO:0000313" key="15">
    <source>
        <dbReference type="EMBL" id="ABW67431.1"/>
    </source>
</evidence>
<keyword evidence="2" id="KW-0813">Transport</keyword>
<dbReference type="PROSITE" id="PS50893">
    <property type="entry name" value="ABC_TRANSPORTER_2"/>
    <property type="match status" value="1"/>
</dbReference>
<keyword evidence="9 13" id="KW-0472">Membrane</keyword>
<feature type="transmembrane region" description="Helical" evidence="13">
    <location>
        <begin position="579"/>
        <end position="603"/>
    </location>
</feature>
<dbReference type="PROSITE" id="PS00211">
    <property type="entry name" value="ABC_TRANSPORTER_1"/>
    <property type="match status" value="1"/>
</dbReference>
<keyword evidence="6" id="KW-0547">Nucleotide-binding</keyword>
<dbReference type="InterPro" id="IPR003838">
    <property type="entry name" value="ABC3_permease_C"/>
</dbReference>
<dbReference type="InterPro" id="IPR017871">
    <property type="entry name" value="ABC_transporter-like_CS"/>
</dbReference>
<dbReference type="InterPro" id="IPR027417">
    <property type="entry name" value="P-loop_NTPase"/>
</dbReference>
<dbReference type="GO" id="GO:0016887">
    <property type="term" value="F:ATP hydrolysis activity"/>
    <property type="evidence" value="ECO:0007669"/>
    <property type="project" value="InterPro"/>
</dbReference>
<dbReference type="InterPro" id="IPR050250">
    <property type="entry name" value="Macrolide_Exporter_MacB"/>
</dbReference>
<dbReference type="KEGG" id="dol:Dole_1627"/>